<dbReference type="EMBL" id="JAGSOV010000033">
    <property type="protein sequence ID" value="MCO1656236.1"/>
    <property type="molecule type" value="Genomic_DNA"/>
</dbReference>
<protein>
    <submittedName>
        <fullName evidence="2">Toll/interleukin-1 receptor domain-containing protein</fullName>
    </submittedName>
</protein>
<sequence>MGTPPSVFLCYRRADEPFAAALLGVTLQELLGAGNVFLDTLSLRSRVRFEAELLGRAGETAVLLVLAGKSWDRGENRARLTEDDDWVRREIRTARAAGARIVVVRVEREAALDPPPDLGFLRDCEAVPLARPHLAEHVRAVAERVAPGLPVTVALDRDTVQRAALAMVRHVLPGPQQSLENDRTIARAVAGELGPGEWLRFAGAGRSRTRRPRGSGIVLLTDGEVRLVELGEAAGPFDTGIRTIDVTHCPLRPGTTVELTPARLLWSARADVHVRTPGHPPLSVLGMFPDPARLLRALATPDGRA</sequence>
<reference evidence="2" key="1">
    <citation type="submission" date="2021-04" db="EMBL/GenBank/DDBJ databases">
        <title>Pseudonocardia sp. nov., isolated from sandy soil of mangrove forest.</title>
        <authorList>
            <person name="Zan Z."/>
            <person name="Huang R."/>
            <person name="Liu W."/>
        </authorList>
    </citation>
    <scope>NUCLEOTIDE SEQUENCE</scope>
    <source>
        <strain evidence="2">S2-4</strain>
    </source>
</reference>
<keyword evidence="3" id="KW-1185">Reference proteome</keyword>
<dbReference type="Proteomes" id="UP001165283">
    <property type="component" value="Unassembled WGS sequence"/>
</dbReference>
<dbReference type="Pfam" id="PF13676">
    <property type="entry name" value="TIR_2"/>
    <property type="match status" value="1"/>
</dbReference>
<evidence type="ECO:0000313" key="3">
    <source>
        <dbReference type="Proteomes" id="UP001165283"/>
    </source>
</evidence>
<dbReference type="Gene3D" id="3.40.50.10140">
    <property type="entry name" value="Toll/interleukin-1 receptor homology (TIR) domain"/>
    <property type="match status" value="1"/>
</dbReference>
<evidence type="ECO:0000313" key="2">
    <source>
        <dbReference type="EMBL" id="MCO1656236.1"/>
    </source>
</evidence>
<dbReference type="InterPro" id="IPR035897">
    <property type="entry name" value="Toll_tir_struct_dom_sf"/>
</dbReference>
<keyword evidence="2" id="KW-0675">Receptor</keyword>
<dbReference type="RefSeq" id="WP_252438769.1">
    <property type="nucleotide sequence ID" value="NZ_JAGSOV010000033.1"/>
</dbReference>
<gene>
    <name evidence="2" type="ORF">KDL28_14340</name>
</gene>
<organism evidence="2 3">
    <name type="scientific">Pseudonocardia humida</name>
    <dbReference type="NCBI Taxonomy" id="2800819"/>
    <lineage>
        <taxon>Bacteria</taxon>
        <taxon>Bacillati</taxon>
        <taxon>Actinomycetota</taxon>
        <taxon>Actinomycetes</taxon>
        <taxon>Pseudonocardiales</taxon>
        <taxon>Pseudonocardiaceae</taxon>
        <taxon>Pseudonocardia</taxon>
    </lineage>
</organism>
<evidence type="ECO:0000259" key="1">
    <source>
        <dbReference type="Pfam" id="PF13676"/>
    </source>
</evidence>
<name>A0ABT0ZZQ6_9PSEU</name>
<accession>A0ABT0ZZQ6</accession>
<comment type="caution">
    <text evidence="2">The sequence shown here is derived from an EMBL/GenBank/DDBJ whole genome shotgun (WGS) entry which is preliminary data.</text>
</comment>
<proteinExistence type="predicted"/>
<dbReference type="InterPro" id="IPR000157">
    <property type="entry name" value="TIR_dom"/>
</dbReference>
<feature type="domain" description="TIR" evidence="1">
    <location>
        <begin position="7"/>
        <end position="125"/>
    </location>
</feature>